<sequence length="181" mass="19923">MNSINLISRMKLVYLDVESTGPDMLSGEDIINFGTTALIALVSGISNGCTEKLLAAPEYELRERFKSNYEFVIAQVMSELQNPIFAELRPLMSGKIGMICETVHLEFKELVSMIVPDASSLRMMGLSTTRKIAAKNKVVFGTGDYWRAPTLTANMGFLRAISQTGMSLLTLEHRPPALTGD</sequence>
<dbReference type="Gramene" id="RZC75132">
    <property type="protein sequence ID" value="RZC75132"/>
    <property type="gene ID" value="C5167_050616"/>
</dbReference>
<protein>
    <recommendedName>
        <fullName evidence="1">DUF1308 domain-containing protein</fullName>
    </recommendedName>
</protein>
<proteinExistence type="predicted"/>
<dbReference type="STRING" id="3469.A0A4Y7KRX2"/>
<feature type="domain" description="DUF1308" evidence="1">
    <location>
        <begin position="114"/>
        <end position="179"/>
    </location>
</feature>
<dbReference type="Pfam" id="PF07000">
    <property type="entry name" value="DUF1308"/>
    <property type="match status" value="1"/>
</dbReference>
<dbReference type="Proteomes" id="UP000316621">
    <property type="component" value="Chromosome 8"/>
</dbReference>
<dbReference type="AlphaFoldDB" id="A0A4Y7KRX2"/>
<reference evidence="2 3" key="1">
    <citation type="journal article" date="2018" name="Science">
        <title>The opium poppy genome and morphinan production.</title>
        <authorList>
            <person name="Guo L."/>
            <person name="Winzer T."/>
            <person name="Yang X."/>
            <person name="Li Y."/>
            <person name="Ning Z."/>
            <person name="He Z."/>
            <person name="Teodor R."/>
            <person name="Lu Y."/>
            <person name="Bowser T.A."/>
            <person name="Graham I.A."/>
            <person name="Ye K."/>
        </authorList>
    </citation>
    <scope>NUCLEOTIDE SEQUENCE [LARGE SCALE GENOMIC DNA]</scope>
    <source>
        <strain evidence="3">cv. HN1</strain>
        <tissue evidence="2">Leaves</tissue>
    </source>
</reference>
<dbReference type="PANTHER" id="PTHR13379:SF0">
    <property type="entry name" value="UPF0415 PROTEIN C7ORF25"/>
    <property type="match status" value="1"/>
</dbReference>
<gene>
    <name evidence="2" type="ORF">C5167_050616</name>
</gene>
<name>A0A4Y7KRX2_PAPSO</name>
<evidence type="ECO:0000313" key="3">
    <source>
        <dbReference type="Proteomes" id="UP000316621"/>
    </source>
</evidence>
<keyword evidence="3" id="KW-1185">Reference proteome</keyword>
<organism evidence="2 3">
    <name type="scientific">Papaver somniferum</name>
    <name type="common">Opium poppy</name>
    <dbReference type="NCBI Taxonomy" id="3469"/>
    <lineage>
        <taxon>Eukaryota</taxon>
        <taxon>Viridiplantae</taxon>
        <taxon>Streptophyta</taxon>
        <taxon>Embryophyta</taxon>
        <taxon>Tracheophyta</taxon>
        <taxon>Spermatophyta</taxon>
        <taxon>Magnoliopsida</taxon>
        <taxon>Ranunculales</taxon>
        <taxon>Papaveraceae</taxon>
        <taxon>Papaveroideae</taxon>
        <taxon>Papaver</taxon>
    </lineage>
</organism>
<accession>A0A4Y7KRX2</accession>
<dbReference type="PANTHER" id="PTHR13379">
    <property type="entry name" value="UNCHARACTERIZED DUF1308"/>
    <property type="match status" value="1"/>
</dbReference>
<dbReference type="EMBL" id="CM010722">
    <property type="protein sequence ID" value="RZC75132.1"/>
    <property type="molecule type" value="Genomic_DNA"/>
</dbReference>
<dbReference type="InterPro" id="IPR010733">
    <property type="entry name" value="DUF1308"/>
</dbReference>
<evidence type="ECO:0000259" key="1">
    <source>
        <dbReference type="Pfam" id="PF07000"/>
    </source>
</evidence>
<evidence type="ECO:0000313" key="2">
    <source>
        <dbReference type="EMBL" id="RZC75132.1"/>
    </source>
</evidence>
<dbReference type="OMA" id="CDYTHEE"/>